<dbReference type="Proteomes" id="UP000051952">
    <property type="component" value="Unassembled WGS sequence"/>
</dbReference>
<feature type="region of interest" description="Disordered" evidence="2">
    <location>
        <begin position="477"/>
        <end position="496"/>
    </location>
</feature>
<sequence>MSRGQPDIKTLRRELELQQNQIAYETEQREQMLRVLNQEKSIPAVPQEHLLALDRRVEEEARLKAEVTEMKRFLMKGVSEAKRLSQLSETLKATRQELQGTAVDLSDDLSRLTDTKRALEIEIETTKGTSMQQVDLRSELERNVGQLATGAQETIKDVESARKDASYLRVQLEEIQVALRRLEKVDQGADNLSAATRRAHHNLEKLLKNVQTGSTSAVAAAPAARTIDESETERSDFDSEDDAEPSANAQVVSNAAKITISKSESVLSTIHSTLSRFESDEKQRLLYSRHQRADLLDQMKAEVEDLRLRSEHHLQSLKQALLHREPLLARYTEIRAQAMQHYLEKVEKSLATEKQQQQQSGSRSPTKEQQQQKPVPQQHFSLLDYLDHENAELEIERAALEERQARLTEKCQTRSVDYEAVRSLRHAYRDLETKKTLLSIDLRTAEEENKSLKSTLWIGGKTPISVSEGPMVYKASSRPAGVDAGAKSPWKSTVQN</sequence>
<dbReference type="VEuPathDB" id="TriTrypDB:BSAL_10245"/>
<proteinExistence type="predicted"/>
<keyword evidence="4" id="KW-1185">Reference proteome</keyword>
<evidence type="ECO:0000256" key="2">
    <source>
        <dbReference type="SAM" id="MobiDB-lite"/>
    </source>
</evidence>
<evidence type="ECO:0000256" key="1">
    <source>
        <dbReference type="SAM" id="Coils"/>
    </source>
</evidence>
<protein>
    <submittedName>
        <fullName evidence="3">Uncharacterized protein</fullName>
    </submittedName>
</protein>
<dbReference type="OrthoDB" id="242440at2759"/>
<name>A0A0S4JB74_BODSA</name>
<feature type="compositionally biased region" description="Polar residues" evidence="2">
    <location>
        <begin position="352"/>
        <end position="368"/>
    </location>
</feature>
<organism evidence="3 4">
    <name type="scientific">Bodo saltans</name>
    <name type="common">Flagellated protozoan</name>
    <dbReference type="NCBI Taxonomy" id="75058"/>
    <lineage>
        <taxon>Eukaryota</taxon>
        <taxon>Discoba</taxon>
        <taxon>Euglenozoa</taxon>
        <taxon>Kinetoplastea</taxon>
        <taxon>Metakinetoplastina</taxon>
        <taxon>Eubodonida</taxon>
        <taxon>Bodonidae</taxon>
        <taxon>Bodo</taxon>
    </lineage>
</organism>
<reference evidence="4" key="1">
    <citation type="submission" date="2015-09" db="EMBL/GenBank/DDBJ databases">
        <authorList>
            <consortium name="Pathogen Informatics"/>
        </authorList>
    </citation>
    <scope>NUCLEOTIDE SEQUENCE [LARGE SCALE GENOMIC DNA]</scope>
    <source>
        <strain evidence="4">Lake Konstanz</strain>
    </source>
</reference>
<feature type="region of interest" description="Disordered" evidence="2">
    <location>
        <begin position="214"/>
        <end position="250"/>
    </location>
</feature>
<evidence type="ECO:0000313" key="4">
    <source>
        <dbReference type="Proteomes" id="UP000051952"/>
    </source>
</evidence>
<dbReference type="EMBL" id="CYKH01001528">
    <property type="protein sequence ID" value="CUG87462.1"/>
    <property type="molecule type" value="Genomic_DNA"/>
</dbReference>
<dbReference type="OMA" id="REDNEGH"/>
<feature type="region of interest" description="Disordered" evidence="2">
    <location>
        <begin position="349"/>
        <end position="376"/>
    </location>
</feature>
<dbReference type="AlphaFoldDB" id="A0A0S4JB74"/>
<feature type="coiled-coil region" evidence="1">
    <location>
        <begin position="383"/>
        <end position="448"/>
    </location>
</feature>
<feature type="compositionally biased region" description="Basic and acidic residues" evidence="2">
    <location>
        <begin position="226"/>
        <end position="237"/>
    </location>
</feature>
<keyword evidence="1" id="KW-0175">Coiled coil</keyword>
<accession>A0A0S4JB74</accession>
<gene>
    <name evidence="3" type="ORF">BSAL_10245</name>
</gene>
<evidence type="ECO:0000313" key="3">
    <source>
        <dbReference type="EMBL" id="CUG87462.1"/>
    </source>
</evidence>